<dbReference type="Proteomes" id="UP000799438">
    <property type="component" value="Unassembled WGS sequence"/>
</dbReference>
<evidence type="ECO:0000259" key="2">
    <source>
        <dbReference type="Pfam" id="PF22041"/>
    </source>
</evidence>
<dbReference type="AlphaFoldDB" id="A0A6A6BI58"/>
<accession>A0A6A6BI58</accession>
<reference evidence="3" key="1">
    <citation type="journal article" date="2020" name="Stud. Mycol.">
        <title>101 Dothideomycetes genomes: a test case for predicting lifestyles and emergence of pathogens.</title>
        <authorList>
            <person name="Haridas S."/>
            <person name="Albert R."/>
            <person name="Binder M."/>
            <person name="Bloem J."/>
            <person name="Labutti K."/>
            <person name="Salamov A."/>
            <person name="Andreopoulos B."/>
            <person name="Baker S."/>
            <person name="Barry K."/>
            <person name="Bills G."/>
            <person name="Bluhm B."/>
            <person name="Cannon C."/>
            <person name="Castanera R."/>
            <person name="Culley D."/>
            <person name="Daum C."/>
            <person name="Ezra D."/>
            <person name="Gonzalez J."/>
            <person name="Henrissat B."/>
            <person name="Kuo A."/>
            <person name="Liang C."/>
            <person name="Lipzen A."/>
            <person name="Lutzoni F."/>
            <person name="Magnuson J."/>
            <person name="Mondo S."/>
            <person name="Nolan M."/>
            <person name="Ohm R."/>
            <person name="Pangilinan J."/>
            <person name="Park H.-J."/>
            <person name="Ramirez L."/>
            <person name="Alfaro M."/>
            <person name="Sun H."/>
            <person name="Tritt A."/>
            <person name="Yoshinaga Y."/>
            <person name="Zwiers L.-H."/>
            <person name="Turgeon B."/>
            <person name="Goodwin S."/>
            <person name="Spatafora J."/>
            <person name="Crous P."/>
            <person name="Grigoriev I."/>
        </authorList>
    </citation>
    <scope>NUCLEOTIDE SEQUENCE</scope>
    <source>
        <strain evidence="3">CBS 121167</strain>
    </source>
</reference>
<sequence>MAQQLTLFDLPSKGRNAAWSYNPWKTRLALNYKNVDYKTEWLEYPDVAPTLKATGLAPNPGDDDTPYTIPAVRLPSGEVIMDSAKIAPKLEELYPEPSLHLDSGYSEKLAQIFPEAVGALRFVLIPRVPGSLLNERSAEYFYRTRKENFGVPLDVLEKERGGEQAWEKAKAPLEKVAAMLKENDGPFFLGEQVCYADFVVVSVLQFCKRIGQDLYDRIVAIDKAYDDIYKASAKWLERDDH</sequence>
<feature type="domain" description="Glutathione S-transferase UstS-like C-terminal" evidence="2">
    <location>
        <begin position="114"/>
        <end position="212"/>
    </location>
</feature>
<dbReference type="InterPro" id="IPR036282">
    <property type="entry name" value="Glutathione-S-Trfase_C_sf"/>
</dbReference>
<dbReference type="SUPFAM" id="SSF47616">
    <property type="entry name" value="GST C-terminal domain-like"/>
    <property type="match status" value="1"/>
</dbReference>
<dbReference type="EMBL" id="ML995485">
    <property type="protein sequence ID" value="KAF2142241.1"/>
    <property type="molecule type" value="Genomic_DNA"/>
</dbReference>
<dbReference type="SUPFAM" id="SSF52833">
    <property type="entry name" value="Thioredoxin-like"/>
    <property type="match status" value="1"/>
</dbReference>
<evidence type="ECO:0000259" key="1">
    <source>
        <dbReference type="Pfam" id="PF13409"/>
    </source>
</evidence>
<dbReference type="Pfam" id="PF13409">
    <property type="entry name" value="GST_N_2"/>
    <property type="match status" value="1"/>
</dbReference>
<dbReference type="OrthoDB" id="4951845at2759"/>
<dbReference type="InterPro" id="IPR004045">
    <property type="entry name" value="Glutathione_S-Trfase_N"/>
</dbReference>
<keyword evidence="4" id="KW-1185">Reference proteome</keyword>
<evidence type="ECO:0000313" key="4">
    <source>
        <dbReference type="Proteomes" id="UP000799438"/>
    </source>
</evidence>
<dbReference type="GeneID" id="54296513"/>
<name>A0A6A6BI58_9PEZI</name>
<dbReference type="InterPro" id="IPR036249">
    <property type="entry name" value="Thioredoxin-like_sf"/>
</dbReference>
<proteinExistence type="predicted"/>
<dbReference type="Gene3D" id="3.40.30.10">
    <property type="entry name" value="Glutaredoxin"/>
    <property type="match status" value="1"/>
</dbReference>
<dbReference type="InterPro" id="IPR054416">
    <property type="entry name" value="GST_UstS-like_C"/>
</dbReference>
<dbReference type="RefSeq" id="XP_033397953.1">
    <property type="nucleotide sequence ID" value="XM_033539017.1"/>
</dbReference>
<gene>
    <name evidence="3" type="ORF">K452DRAFT_271090</name>
</gene>
<organism evidence="3 4">
    <name type="scientific">Aplosporella prunicola CBS 121167</name>
    <dbReference type="NCBI Taxonomy" id="1176127"/>
    <lineage>
        <taxon>Eukaryota</taxon>
        <taxon>Fungi</taxon>
        <taxon>Dikarya</taxon>
        <taxon>Ascomycota</taxon>
        <taxon>Pezizomycotina</taxon>
        <taxon>Dothideomycetes</taxon>
        <taxon>Dothideomycetes incertae sedis</taxon>
        <taxon>Botryosphaeriales</taxon>
        <taxon>Aplosporellaceae</taxon>
        <taxon>Aplosporella</taxon>
    </lineage>
</organism>
<feature type="domain" description="GST N-terminal" evidence="1">
    <location>
        <begin position="19"/>
        <end position="92"/>
    </location>
</feature>
<dbReference type="Gene3D" id="1.20.1050.10">
    <property type="match status" value="1"/>
</dbReference>
<protein>
    <submittedName>
        <fullName evidence="3">Uncharacterized protein</fullName>
    </submittedName>
</protein>
<evidence type="ECO:0000313" key="3">
    <source>
        <dbReference type="EMBL" id="KAF2142241.1"/>
    </source>
</evidence>
<dbReference type="Pfam" id="PF22041">
    <property type="entry name" value="GST_C_7"/>
    <property type="match status" value="1"/>
</dbReference>